<dbReference type="AlphaFoldDB" id="C3Y963"/>
<name>C3Y963_BRAFL</name>
<dbReference type="InParanoid" id="C3Y963"/>
<gene>
    <name evidence="2" type="ORF">BRAFLDRAFT_68097</name>
</gene>
<proteinExistence type="predicted"/>
<keyword evidence="1" id="KW-0812">Transmembrane</keyword>
<evidence type="ECO:0000313" key="2">
    <source>
        <dbReference type="EMBL" id="EEN63119.1"/>
    </source>
</evidence>
<accession>C3Y963</accession>
<evidence type="ECO:0000256" key="1">
    <source>
        <dbReference type="SAM" id="Phobius"/>
    </source>
</evidence>
<organism>
    <name type="scientific">Branchiostoma floridae</name>
    <name type="common">Florida lancelet</name>
    <name type="synonym">Amphioxus</name>
    <dbReference type="NCBI Taxonomy" id="7739"/>
    <lineage>
        <taxon>Eukaryota</taxon>
        <taxon>Metazoa</taxon>
        <taxon>Chordata</taxon>
        <taxon>Cephalochordata</taxon>
        <taxon>Leptocardii</taxon>
        <taxon>Amphioxiformes</taxon>
        <taxon>Branchiostomatidae</taxon>
        <taxon>Branchiostoma</taxon>
    </lineage>
</organism>
<protein>
    <submittedName>
        <fullName evidence="2">Uncharacterized protein</fullName>
    </submittedName>
</protein>
<keyword evidence="1" id="KW-1133">Transmembrane helix</keyword>
<dbReference type="eggNOG" id="ENOG502SFVP">
    <property type="taxonomic scope" value="Eukaryota"/>
</dbReference>
<keyword evidence="1" id="KW-0472">Membrane</keyword>
<feature type="transmembrane region" description="Helical" evidence="1">
    <location>
        <begin position="177"/>
        <end position="201"/>
    </location>
</feature>
<dbReference type="EMBL" id="GG666492">
    <property type="protein sequence ID" value="EEN63119.1"/>
    <property type="molecule type" value="Genomic_DNA"/>
</dbReference>
<sequence>MTEALDMTEMTQALKMTEMTDMPQSLDMSELTEALDMIEMTESSDMTEMTQALKMTEMTESSDMTEMTQALGMTEMTQTPSPNMTELPALQRSIMTEMTQALDMIKTTKTPDMTEHSKPQEITETTKILEMTKTQEMTETATTPKLTETPLPLRVTEMPKTHDEPFPQTHDAMESGWVMTIVVVGMIAVICGVVFAVYWVMFRKRHVKNASPGHVSNMAAGRALNITQQAQLGDQNSDSGLYETIPDASDGDSAYATSPYVFDLPQYHLGDDELREILKKVKDAKVLTGKNKQEDEHIYDNRSVSISDDISEMEPYATSYMTDVFSSGNYI</sequence>
<reference evidence="2" key="1">
    <citation type="journal article" date="2008" name="Nature">
        <title>The amphioxus genome and the evolution of the chordate karyotype.</title>
        <authorList>
            <consortium name="US DOE Joint Genome Institute (JGI-PGF)"/>
            <person name="Putnam N.H."/>
            <person name="Butts T."/>
            <person name="Ferrier D.E.K."/>
            <person name="Furlong R.F."/>
            <person name="Hellsten U."/>
            <person name="Kawashima T."/>
            <person name="Robinson-Rechavi M."/>
            <person name="Shoguchi E."/>
            <person name="Terry A."/>
            <person name="Yu J.-K."/>
            <person name="Benito-Gutierrez E.L."/>
            <person name="Dubchak I."/>
            <person name="Garcia-Fernandez J."/>
            <person name="Gibson-Brown J.J."/>
            <person name="Grigoriev I.V."/>
            <person name="Horton A.C."/>
            <person name="de Jong P.J."/>
            <person name="Jurka J."/>
            <person name="Kapitonov V.V."/>
            <person name="Kohara Y."/>
            <person name="Kuroki Y."/>
            <person name="Lindquist E."/>
            <person name="Lucas S."/>
            <person name="Osoegawa K."/>
            <person name="Pennacchio L.A."/>
            <person name="Salamov A.A."/>
            <person name="Satou Y."/>
            <person name="Sauka-Spengler T."/>
            <person name="Schmutz J."/>
            <person name="Shin-I T."/>
            <person name="Toyoda A."/>
            <person name="Bronner-Fraser M."/>
            <person name="Fujiyama A."/>
            <person name="Holland L.Z."/>
            <person name="Holland P.W.H."/>
            <person name="Satoh N."/>
            <person name="Rokhsar D.S."/>
        </authorList>
    </citation>
    <scope>NUCLEOTIDE SEQUENCE [LARGE SCALE GENOMIC DNA]</scope>
    <source>
        <strain evidence="2">S238N-H82</strain>
        <tissue evidence="2">Testes</tissue>
    </source>
</reference>